<keyword evidence="5 7" id="KW-1133">Transmembrane helix</keyword>
<keyword evidence="6 7" id="KW-0472">Membrane</keyword>
<accession>A0A101KQH9</accession>
<dbReference type="FunFam" id="1.10.3720.10:FF:000001">
    <property type="entry name" value="Glycine betaine ABC transporter, permease"/>
    <property type="match status" value="1"/>
</dbReference>
<evidence type="ECO:0000256" key="4">
    <source>
        <dbReference type="ARBA" id="ARBA00022692"/>
    </source>
</evidence>
<proteinExistence type="inferred from homology"/>
<feature type="transmembrane region" description="Helical" evidence="7">
    <location>
        <begin position="20"/>
        <end position="40"/>
    </location>
</feature>
<keyword evidence="3" id="KW-1003">Cell membrane</keyword>
<evidence type="ECO:0000256" key="7">
    <source>
        <dbReference type="RuleBase" id="RU363032"/>
    </source>
</evidence>
<dbReference type="InterPro" id="IPR035906">
    <property type="entry name" value="MetI-like_sf"/>
</dbReference>
<keyword evidence="4 7" id="KW-0812">Transmembrane</keyword>
<evidence type="ECO:0000256" key="5">
    <source>
        <dbReference type="ARBA" id="ARBA00022989"/>
    </source>
</evidence>
<dbReference type="Pfam" id="PF00528">
    <property type="entry name" value="BPD_transp_1"/>
    <property type="match status" value="1"/>
</dbReference>
<dbReference type="EMBL" id="LPWA01000124">
    <property type="protein sequence ID" value="KUM25021.1"/>
    <property type="molecule type" value="Genomic_DNA"/>
</dbReference>
<dbReference type="GO" id="GO:0031460">
    <property type="term" value="P:glycine betaine transport"/>
    <property type="evidence" value="ECO:0007669"/>
    <property type="project" value="TreeGrafter"/>
</dbReference>
<feature type="transmembrane region" description="Helical" evidence="7">
    <location>
        <begin position="141"/>
        <end position="169"/>
    </location>
</feature>
<sequence length="284" mass="30344">MTTMDFSEFAETVATSIDNFTNYLSAHFGFVFEFISNIILGIQEPLAAILTSAPVWAILAVVVVGSVLLGRLSLAMLSGFGLAFIYVMNLWEPAMTTLSLVLTAAVVALVIGIPIGTLIAESRRLNAVIEPILDFMQTMPPFVLLVPAVFFFGVGTVPGIVATIFFAMPLPVRLTAHGLKMVEPEMVEAGEAFGANRLTVLFLIKLPLAFRSIMAGVNQCVMMSLSMVIIASMIGAGGLGDEIIRSISRLQVGRGVEAGLAVVVLAILIDRITRRISEKVDPTA</sequence>
<feature type="transmembrane region" description="Helical" evidence="7">
    <location>
        <begin position="46"/>
        <end position="69"/>
    </location>
</feature>
<evidence type="ECO:0000256" key="6">
    <source>
        <dbReference type="ARBA" id="ARBA00023136"/>
    </source>
</evidence>
<gene>
    <name evidence="9" type="ORF">AU467_27860</name>
</gene>
<protein>
    <recommendedName>
        <fullName evidence="8">ABC transmembrane type-1 domain-containing protein</fullName>
    </recommendedName>
</protein>
<dbReference type="PANTHER" id="PTHR47737">
    <property type="entry name" value="GLYCINE BETAINE/PROLINE BETAINE TRANSPORT SYSTEM PERMEASE PROTEIN PROW"/>
    <property type="match status" value="1"/>
</dbReference>
<comment type="subcellular location">
    <subcellularLocation>
        <location evidence="1 7">Cell membrane</location>
        <topology evidence="1 7">Multi-pass membrane protein</topology>
    </subcellularLocation>
</comment>
<evidence type="ECO:0000259" key="8">
    <source>
        <dbReference type="PROSITE" id="PS50928"/>
    </source>
</evidence>
<feature type="transmembrane region" description="Helical" evidence="7">
    <location>
        <begin position="220"/>
        <end position="240"/>
    </location>
</feature>
<reference evidence="9 10" key="1">
    <citation type="submission" date="2015-12" db="EMBL/GenBank/DDBJ databases">
        <title>Draft genome sequence of Mesorhizobium sp. UFLA 01-765, a multitolerant efficient symbiont and plant-growth promoting strain isolated from Zn-mining soil using Leucaena leucocephala as a trap plant.</title>
        <authorList>
            <person name="Rangel W.M."/>
            <person name="Thijs S."/>
            <person name="Longatti S.M."/>
            <person name="Moreira F.M."/>
            <person name="Weyens N."/>
            <person name="Vangronsveld J."/>
            <person name="Van Hamme J.D."/>
            <person name="Bottos E.M."/>
            <person name="Rineau F."/>
        </authorList>
    </citation>
    <scope>NUCLEOTIDE SEQUENCE [LARGE SCALE GENOMIC DNA]</scope>
    <source>
        <strain evidence="9 10">UFLA 01-765</strain>
    </source>
</reference>
<dbReference type="AlphaFoldDB" id="A0A101KQH9"/>
<evidence type="ECO:0000256" key="3">
    <source>
        <dbReference type="ARBA" id="ARBA00022475"/>
    </source>
</evidence>
<dbReference type="Proteomes" id="UP000053176">
    <property type="component" value="Unassembled WGS sequence"/>
</dbReference>
<evidence type="ECO:0000256" key="1">
    <source>
        <dbReference type="ARBA" id="ARBA00004651"/>
    </source>
</evidence>
<comment type="similarity">
    <text evidence="7">Belongs to the binding-protein-dependent transport system permease family.</text>
</comment>
<dbReference type="GO" id="GO:0043190">
    <property type="term" value="C:ATP-binding cassette (ABC) transporter complex"/>
    <property type="evidence" value="ECO:0007669"/>
    <property type="project" value="TreeGrafter"/>
</dbReference>
<dbReference type="PROSITE" id="PS50928">
    <property type="entry name" value="ABC_TM1"/>
    <property type="match status" value="1"/>
</dbReference>
<feature type="transmembrane region" description="Helical" evidence="7">
    <location>
        <begin position="252"/>
        <end position="269"/>
    </location>
</feature>
<comment type="caution">
    <text evidence="9">The sequence shown here is derived from an EMBL/GenBank/DDBJ whole genome shotgun (WGS) entry which is preliminary data.</text>
</comment>
<dbReference type="Gene3D" id="1.10.3720.10">
    <property type="entry name" value="MetI-like"/>
    <property type="match status" value="1"/>
</dbReference>
<dbReference type="InterPro" id="IPR000515">
    <property type="entry name" value="MetI-like"/>
</dbReference>
<dbReference type="PANTHER" id="PTHR47737:SF1">
    <property type="entry name" value="GLYCINE BETAINE_PROLINE BETAINE TRANSPORT SYSTEM PERMEASE PROTEIN PROW"/>
    <property type="match status" value="1"/>
</dbReference>
<organism evidence="9 10">
    <name type="scientific">Rhizobium loti</name>
    <name type="common">Mesorhizobium loti</name>
    <dbReference type="NCBI Taxonomy" id="381"/>
    <lineage>
        <taxon>Bacteria</taxon>
        <taxon>Pseudomonadati</taxon>
        <taxon>Pseudomonadota</taxon>
        <taxon>Alphaproteobacteria</taxon>
        <taxon>Hyphomicrobiales</taxon>
        <taxon>Phyllobacteriaceae</taxon>
        <taxon>Mesorhizobium</taxon>
    </lineage>
</organism>
<evidence type="ECO:0000256" key="2">
    <source>
        <dbReference type="ARBA" id="ARBA00022448"/>
    </source>
</evidence>
<feature type="transmembrane region" description="Helical" evidence="7">
    <location>
        <begin position="97"/>
        <end position="120"/>
    </location>
</feature>
<evidence type="ECO:0000313" key="10">
    <source>
        <dbReference type="Proteomes" id="UP000053176"/>
    </source>
</evidence>
<feature type="domain" description="ABC transmembrane type-1" evidence="8">
    <location>
        <begin position="94"/>
        <end position="273"/>
    </location>
</feature>
<dbReference type="GO" id="GO:0005275">
    <property type="term" value="F:amine transmembrane transporter activity"/>
    <property type="evidence" value="ECO:0007669"/>
    <property type="project" value="TreeGrafter"/>
</dbReference>
<dbReference type="GO" id="GO:0015871">
    <property type="term" value="P:choline transport"/>
    <property type="evidence" value="ECO:0007669"/>
    <property type="project" value="TreeGrafter"/>
</dbReference>
<keyword evidence="2 7" id="KW-0813">Transport</keyword>
<feature type="transmembrane region" description="Helical" evidence="7">
    <location>
        <begin position="74"/>
        <end position="91"/>
    </location>
</feature>
<dbReference type="CDD" id="cd06261">
    <property type="entry name" value="TM_PBP2"/>
    <property type="match status" value="1"/>
</dbReference>
<evidence type="ECO:0000313" key="9">
    <source>
        <dbReference type="EMBL" id="KUM25021.1"/>
    </source>
</evidence>
<dbReference type="GO" id="GO:0015226">
    <property type="term" value="F:carnitine transmembrane transporter activity"/>
    <property type="evidence" value="ECO:0007669"/>
    <property type="project" value="TreeGrafter"/>
</dbReference>
<name>A0A101KQH9_RHILI</name>
<dbReference type="SUPFAM" id="SSF161098">
    <property type="entry name" value="MetI-like"/>
    <property type="match status" value="1"/>
</dbReference>